<dbReference type="InterPro" id="IPR050553">
    <property type="entry name" value="Thioredoxin_ResA/DsbE_sf"/>
</dbReference>
<feature type="compositionally biased region" description="Low complexity" evidence="5">
    <location>
        <begin position="40"/>
        <end position="56"/>
    </location>
</feature>
<dbReference type="KEGG" id="lab:LA76x_3970"/>
<dbReference type="CDD" id="cd02966">
    <property type="entry name" value="TlpA_like_family"/>
    <property type="match status" value="1"/>
</dbReference>
<dbReference type="GO" id="GO:0017004">
    <property type="term" value="P:cytochrome complex assembly"/>
    <property type="evidence" value="ECO:0007669"/>
    <property type="project" value="UniProtKB-KW"/>
</dbReference>
<dbReference type="PANTHER" id="PTHR42852:SF6">
    <property type="entry name" value="THIOL:DISULFIDE INTERCHANGE PROTEIN DSBE"/>
    <property type="match status" value="1"/>
</dbReference>
<gene>
    <name evidence="8" type="ORF">LA76x_3970</name>
</gene>
<dbReference type="InterPro" id="IPR013740">
    <property type="entry name" value="Redoxin"/>
</dbReference>
<dbReference type="STRING" id="84531.LA76x_3970"/>
<evidence type="ECO:0000259" key="7">
    <source>
        <dbReference type="PROSITE" id="PS51352"/>
    </source>
</evidence>
<evidence type="ECO:0000256" key="6">
    <source>
        <dbReference type="SAM" id="SignalP"/>
    </source>
</evidence>
<dbReference type="PATRIC" id="fig|84531.8.peg.3978"/>
<dbReference type="PANTHER" id="PTHR42852">
    <property type="entry name" value="THIOL:DISULFIDE INTERCHANGE PROTEIN DSBE"/>
    <property type="match status" value="1"/>
</dbReference>
<keyword evidence="9" id="KW-1185">Reference proteome</keyword>
<dbReference type="GO" id="GO:0030313">
    <property type="term" value="C:cell envelope"/>
    <property type="evidence" value="ECO:0007669"/>
    <property type="project" value="UniProtKB-SubCell"/>
</dbReference>
<dbReference type="RefSeq" id="WP_057918919.1">
    <property type="nucleotide sequence ID" value="NZ_CP011129.1"/>
</dbReference>
<protein>
    <submittedName>
        <fullName evidence="8">Thioredoxin family protein</fullName>
    </submittedName>
</protein>
<keyword evidence="3" id="KW-1015">Disulfide bond</keyword>
<accession>A0A0S2FEY8</accession>
<keyword evidence="6" id="KW-0732">Signal</keyword>
<evidence type="ECO:0000256" key="4">
    <source>
        <dbReference type="ARBA" id="ARBA00023284"/>
    </source>
</evidence>
<dbReference type="SUPFAM" id="SSF52833">
    <property type="entry name" value="Thioredoxin-like"/>
    <property type="match status" value="1"/>
</dbReference>
<evidence type="ECO:0000256" key="1">
    <source>
        <dbReference type="ARBA" id="ARBA00004196"/>
    </source>
</evidence>
<keyword evidence="2" id="KW-0201">Cytochrome c-type biogenesis</keyword>
<feature type="domain" description="Thioredoxin" evidence="7">
    <location>
        <begin position="69"/>
        <end position="207"/>
    </location>
</feature>
<dbReference type="InterPro" id="IPR036249">
    <property type="entry name" value="Thioredoxin-like_sf"/>
</dbReference>
<proteinExistence type="predicted"/>
<evidence type="ECO:0000313" key="8">
    <source>
        <dbReference type="EMBL" id="ALN82086.1"/>
    </source>
</evidence>
<feature type="chain" id="PRO_5006597282" evidence="6">
    <location>
        <begin position="30"/>
        <end position="214"/>
    </location>
</feature>
<dbReference type="GO" id="GO:0016491">
    <property type="term" value="F:oxidoreductase activity"/>
    <property type="evidence" value="ECO:0007669"/>
    <property type="project" value="InterPro"/>
</dbReference>
<evidence type="ECO:0000256" key="2">
    <source>
        <dbReference type="ARBA" id="ARBA00022748"/>
    </source>
</evidence>
<name>A0A0S2FEY8_LYSAN</name>
<evidence type="ECO:0000256" key="5">
    <source>
        <dbReference type="SAM" id="MobiDB-lite"/>
    </source>
</evidence>
<evidence type="ECO:0000256" key="3">
    <source>
        <dbReference type="ARBA" id="ARBA00023157"/>
    </source>
</evidence>
<feature type="signal peptide" evidence="6">
    <location>
        <begin position="1"/>
        <end position="29"/>
    </location>
</feature>
<dbReference type="Gene3D" id="3.40.30.10">
    <property type="entry name" value="Glutaredoxin"/>
    <property type="match status" value="1"/>
</dbReference>
<dbReference type="eggNOG" id="COG0526">
    <property type="taxonomic scope" value="Bacteria"/>
</dbReference>
<dbReference type="PROSITE" id="PS51257">
    <property type="entry name" value="PROKAR_LIPOPROTEIN"/>
    <property type="match status" value="1"/>
</dbReference>
<reference evidence="8 9" key="1">
    <citation type="journal article" date="2015" name="BMC Genomics">
        <title>Comparative genomics and metabolic profiling of the genus Lysobacter.</title>
        <authorList>
            <person name="de Bruijn I."/>
            <person name="Cheng X."/>
            <person name="de Jager V."/>
            <person name="Exposito R.G."/>
            <person name="Watrous J."/>
            <person name="Patel N."/>
            <person name="Postma J."/>
            <person name="Dorrestein P.C."/>
            <person name="Kobayashi D."/>
            <person name="Raaijmakers J.M."/>
        </authorList>
    </citation>
    <scope>NUCLEOTIDE SEQUENCE [LARGE SCALE GENOMIC DNA]</scope>
    <source>
        <strain evidence="8 9">76</strain>
    </source>
</reference>
<dbReference type="Proteomes" id="UP000060787">
    <property type="component" value="Chromosome"/>
</dbReference>
<keyword evidence="4" id="KW-0676">Redox-active center</keyword>
<dbReference type="EMBL" id="CP011129">
    <property type="protein sequence ID" value="ALN82086.1"/>
    <property type="molecule type" value="Genomic_DNA"/>
</dbReference>
<organism evidence="8 9">
    <name type="scientific">Lysobacter antibioticus</name>
    <dbReference type="NCBI Taxonomy" id="84531"/>
    <lineage>
        <taxon>Bacteria</taxon>
        <taxon>Pseudomonadati</taxon>
        <taxon>Pseudomonadota</taxon>
        <taxon>Gammaproteobacteria</taxon>
        <taxon>Lysobacterales</taxon>
        <taxon>Lysobacteraceae</taxon>
        <taxon>Lysobacter</taxon>
    </lineage>
</organism>
<comment type="subcellular location">
    <subcellularLocation>
        <location evidence="1">Cell envelope</location>
    </subcellularLocation>
</comment>
<dbReference type="PROSITE" id="PS51352">
    <property type="entry name" value="THIOREDOXIN_2"/>
    <property type="match status" value="1"/>
</dbReference>
<feature type="region of interest" description="Disordered" evidence="5">
    <location>
        <begin position="30"/>
        <end position="74"/>
    </location>
</feature>
<evidence type="ECO:0000313" key="9">
    <source>
        <dbReference type="Proteomes" id="UP000060787"/>
    </source>
</evidence>
<dbReference type="AlphaFoldDB" id="A0A0S2FEY8"/>
<sequence>MIPSHRKSTLPSLSALALAVAVLSLGACKQPQTPARDDNPAATTDAKPAPAPVVDTKPADAKPADAPPADAAGDTPELRIATIDGKTYDLGERRGRWVVVNFWATWCAPCIKEMPELSALDTMRDHIEVIGLAYEEIELADMQAFLKKHPVSYPIAILDVADPPKAFDTPRGLPMTYLIGPDGKVAEKFLGPVDAKKIEAAIAKASAQVAVPKA</sequence>
<dbReference type="InterPro" id="IPR013766">
    <property type="entry name" value="Thioredoxin_domain"/>
</dbReference>
<dbReference type="Pfam" id="PF08534">
    <property type="entry name" value="Redoxin"/>
    <property type="match status" value="1"/>
</dbReference>